<keyword evidence="3" id="KW-0677">Repeat</keyword>
<evidence type="ECO:0000313" key="10">
    <source>
        <dbReference type="Proteomes" id="UP000034235"/>
    </source>
</evidence>
<organism evidence="9 10">
    <name type="scientific">Candidatus Daviesbacteria bacterium GW2011_GWA2_38_24</name>
    <dbReference type="NCBI Taxonomy" id="1618422"/>
    <lineage>
        <taxon>Bacteria</taxon>
        <taxon>Candidatus Daviesiibacteriota</taxon>
    </lineage>
</organism>
<dbReference type="GO" id="GO:0003700">
    <property type="term" value="F:DNA-binding transcription factor activity"/>
    <property type="evidence" value="ECO:0007669"/>
    <property type="project" value="UniProtKB-UniRule"/>
</dbReference>
<dbReference type="GO" id="GO:2000143">
    <property type="term" value="P:negative regulation of DNA-templated transcription initiation"/>
    <property type="evidence" value="ECO:0007669"/>
    <property type="project" value="TreeGrafter"/>
</dbReference>
<evidence type="ECO:0000256" key="6">
    <source>
        <dbReference type="ARBA" id="ARBA00023163"/>
    </source>
</evidence>
<dbReference type="CDD" id="cd16320">
    <property type="entry name" value="MraZ_N"/>
    <property type="match status" value="1"/>
</dbReference>
<feature type="domain" description="SpoVT-AbrB" evidence="8">
    <location>
        <begin position="78"/>
        <end position="121"/>
    </location>
</feature>
<dbReference type="InterPro" id="IPR038619">
    <property type="entry name" value="MraZ_sf"/>
</dbReference>
<proteinExistence type="inferred from homology"/>
<protein>
    <recommendedName>
        <fullName evidence="1 7">Transcriptional regulator MraZ</fullName>
    </recommendedName>
</protein>
<evidence type="ECO:0000259" key="8">
    <source>
        <dbReference type="PROSITE" id="PS51740"/>
    </source>
</evidence>
<evidence type="ECO:0000256" key="1">
    <source>
        <dbReference type="ARBA" id="ARBA00013860"/>
    </source>
</evidence>
<keyword evidence="6 7" id="KW-0804">Transcription</keyword>
<comment type="caution">
    <text evidence="9">The sequence shown here is derived from an EMBL/GenBank/DDBJ whole genome shotgun (WGS) entry which is preliminary data.</text>
</comment>
<dbReference type="Proteomes" id="UP000034235">
    <property type="component" value="Unassembled WGS sequence"/>
</dbReference>
<keyword evidence="5 7" id="KW-0238">DNA-binding</keyword>
<comment type="similarity">
    <text evidence="7">Belongs to the MraZ family.</text>
</comment>
<dbReference type="InterPro" id="IPR003444">
    <property type="entry name" value="MraZ"/>
</dbReference>
<dbReference type="GO" id="GO:0000976">
    <property type="term" value="F:transcription cis-regulatory region binding"/>
    <property type="evidence" value="ECO:0007669"/>
    <property type="project" value="TreeGrafter"/>
</dbReference>
<dbReference type="PANTHER" id="PTHR34701">
    <property type="entry name" value="TRANSCRIPTIONAL REGULATOR MRAZ"/>
    <property type="match status" value="1"/>
</dbReference>
<comment type="subcellular location">
    <subcellularLocation>
        <location evidence="7">Cytoplasm</location>
        <location evidence="7">Nucleoid</location>
    </subcellularLocation>
</comment>
<dbReference type="EMBL" id="LBUP01000001">
    <property type="protein sequence ID" value="KKQ67164.1"/>
    <property type="molecule type" value="Genomic_DNA"/>
</dbReference>
<gene>
    <name evidence="7" type="primary">mraZ</name>
    <name evidence="9" type="ORF">US86_C0001G0091</name>
</gene>
<dbReference type="InterPro" id="IPR007159">
    <property type="entry name" value="SpoVT-AbrB_dom"/>
</dbReference>
<dbReference type="PROSITE" id="PS51740">
    <property type="entry name" value="SPOVT_ABRB"/>
    <property type="match status" value="2"/>
</dbReference>
<evidence type="ECO:0000256" key="5">
    <source>
        <dbReference type="ARBA" id="ARBA00023125"/>
    </source>
</evidence>
<reference evidence="9 10" key="1">
    <citation type="journal article" date="2015" name="Nature">
        <title>rRNA introns, odd ribosomes, and small enigmatic genomes across a large radiation of phyla.</title>
        <authorList>
            <person name="Brown C.T."/>
            <person name="Hug L.A."/>
            <person name="Thomas B.C."/>
            <person name="Sharon I."/>
            <person name="Castelle C.J."/>
            <person name="Singh A."/>
            <person name="Wilkins M.J."/>
            <person name="Williams K.H."/>
            <person name="Banfield J.F."/>
        </authorList>
    </citation>
    <scope>NUCLEOTIDE SEQUENCE [LARGE SCALE GENOMIC DNA]</scope>
</reference>
<dbReference type="CDD" id="cd16321">
    <property type="entry name" value="MraZ_C"/>
    <property type="match status" value="1"/>
</dbReference>
<dbReference type="GO" id="GO:0005737">
    <property type="term" value="C:cytoplasm"/>
    <property type="evidence" value="ECO:0007669"/>
    <property type="project" value="UniProtKB-UniRule"/>
</dbReference>
<evidence type="ECO:0000256" key="3">
    <source>
        <dbReference type="ARBA" id="ARBA00022737"/>
    </source>
</evidence>
<comment type="subunit">
    <text evidence="7">Forms oligomers.</text>
</comment>
<keyword evidence="4 7" id="KW-0805">Transcription regulation</keyword>
<dbReference type="HAMAP" id="MF_01008">
    <property type="entry name" value="MraZ"/>
    <property type="match status" value="1"/>
</dbReference>
<name>A0A0G0M0K2_9BACT</name>
<dbReference type="InterPro" id="IPR035644">
    <property type="entry name" value="MraZ_C"/>
</dbReference>
<dbReference type="InterPro" id="IPR035642">
    <property type="entry name" value="MraZ_N"/>
</dbReference>
<evidence type="ECO:0000256" key="4">
    <source>
        <dbReference type="ARBA" id="ARBA00023015"/>
    </source>
</evidence>
<dbReference type="InterPro" id="IPR037914">
    <property type="entry name" value="SpoVT-AbrB_sf"/>
</dbReference>
<accession>A0A0G0M0K2</accession>
<feature type="domain" description="SpoVT-AbrB" evidence="8">
    <location>
        <begin position="5"/>
        <end position="49"/>
    </location>
</feature>
<dbReference type="InterPro" id="IPR020603">
    <property type="entry name" value="MraZ_dom"/>
</dbReference>
<evidence type="ECO:0000256" key="2">
    <source>
        <dbReference type="ARBA" id="ARBA00022490"/>
    </source>
</evidence>
<keyword evidence="2 7" id="KW-0963">Cytoplasm</keyword>
<evidence type="ECO:0000313" key="9">
    <source>
        <dbReference type="EMBL" id="KKQ67164.1"/>
    </source>
</evidence>
<dbReference type="Gene3D" id="3.40.1550.20">
    <property type="entry name" value="Transcriptional regulator MraZ domain"/>
    <property type="match status" value="1"/>
</dbReference>
<dbReference type="PANTHER" id="PTHR34701:SF1">
    <property type="entry name" value="TRANSCRIPTIONAL REGULATOR MRAZ"/>
    <property type="match status" value="1"/>
</dbReference>
<sequence length="131" mass="15238">MYLGSYITDFSGKNRLMLPKKFRKELGEEARFYIILGKDGEIWGFDKDNWQKLSDTILEKPLSSIEGRIGRRAFFSRADECFLDRQGRFVLPQEFVDQGNLKDKVAIIGAGDHFEIWDSQKWQEVLEGAKI</sequence>
<dbReference type="SUPFAM" id="SSF89447">
    <property type="entry name" value="AbrB/MazE/MraZ-like"/>
    <property type="match status" value="1"/>
</dbReference>
<dbReference type="Pfam" id="PF02381">
    <property type="entry name" value="MraZ"/>
    <property type="match status" value="2"/>
</dbReference>
<dbReference type="GO" id="GO:0009295">
    <property type="term" value="C:nucleoid"/>
    <property type="evidence" value="ECO:0007669"/>
    <property type="project" value="UniProtKB-SubCell"/>
</dbReference>
<evidence type="ECO:0000256" key="7">
    <source>
        <dbReference type="HAMAP-Rule" id="MF_01008"/>
    </source>
</evidence>
<dbReference type="AlphaFoldDB" id="A0A0G0M0K2"/>